<dbReference type="InterPro" id="IPR045031">
    <property type="entry name" value="DHP_synth-like"/>
</dbReference>
<keyword evidence="7 12" id="KW-0808">Transferase</keyword>
<evidence type="ECO:0000256" key="2">
    <source>
        <dbReference type="ARBA" id="ARBA00001946"/>
    </source>
</evidence>
<dbReference type="GO" id="GO:0004156">
    <property type="term" value="F:dihydropteroate synthase activity"/>
    <property type="evidence" value="ECO:0007669"/>
    <property type="project" value="UniProtKB-EC"/>
</dbReference>
<gene>
    <name evidence="14" type="ORF">FHX73_112272</name>
</gene>
<evidence type="ECO:0000256" key="11">
    <source>
        <dbReference type="ARBA" id="ARBA00030193"/>
    </source>
</evidence>
<dbReference type="FunFam" id="3.20.20.20:FF:000006">
    <property type="entry name" value="Dihydropteroate synthase"/>
    <property type="match status" value="1"/>
</dbReference>
<keyword evidence="10 12" id="KW-0289">Folate biosynthesis</keyword>
<dbReference type="PANTHER" id="PTHR20941">
    <property type="entry name" value="FOLATE SYNTHESIS PROTEINS"/>
    <property type="match status" value="1"/>
</dbReference>
<dbReference type="SUPFAM" id="SSF51717">
    <property type="entry name" value="Dihydropteroate synthetase-like"/>
    <property type="match status" value="1"/>
</dbReference>
<dbReference type="GO" id="GO:0046656">
    <property type="term" value="P:folic acid biosynthetic process"/>
    <property type="evidence" value="ECO:0007669"/>
    <property type="project" value="UniProtKB-KW"/>
</dbReference>
<dbReference type="EC" id="2.5.1.15" evidence="5 12"/>
<proteinExistence type="inferred from homology"/>
<evidence type="ECO:0000313" key="15">
    <source>
        <dbReference type="Proteomes" id="UP000317940"/>
    </source>
</evidence>
<evidence type="ECO:0000259" key="13">
    <source>
        <dbReference type="PROSITE" id="PS50972"/>
    </source>
</evidence>
<evidence type="ECO:0000256" key="7">
    <source>
        <dbReference type="ARBA" id="ARBA00022679"/>
    </source>
</evidence>
<dbReference type="UniPathway" id="UPA00077">
    <property type="reaction ID" value="UER00156"/>
</dbReference>
<dbReference type="Gene3D" id="3.20.20.20">
    <property type="entry name" value="Dihydropteroate synthase-like"/>
    <property type="match status" value="1"/>
</dbReference>
<comment type="catalytic activity">
    <reaction evidence="1">
        <text>(7,8-dihydropterin-6-yl)methyl diphosphate + 4-aminobenzoate = 7,8-dihydropteroate + diphosphate</text>
        <dbReference type="Rhea" id="RHEA:19949"/>
        <dbReference type="ChEBI" id="CHEBI:17836"/>
        <dbReference type="ChEBI" id="CHEBI:17839"/>
        <dbReference type="ChEBI" id="CHEBI:33019"/>
        <dbReference type="ChEBI" id="CHEBI:72950"/>
        <dbReference type="EC" id="2.5.1.15"/>
    </reaction>
</comment>
<reference evidence="14 15" key="1">
    <citation type="submission" date="2019-06" db="EMBL/GenBank/DDBJ databases">
        <title>Sequencing the genomes of 1000 actinobacteria strains.</title>
        <authorList>
            <person name="Klenk H.-P."/>
        </authorList>
    </citation>
    <scope>NUCLEOTIDE SEQUENCE [LARGE SCALE GENOMIC DNA]</scope>
    <source>
        <strain evidence="14 15">DSM 44826</strain>
    </source>
</reference>
<dbReference type="NCBIfam" id="TIGR01496">
    <property type="entry name" value="DHPS"/>
    <property type="match status" value="1"/>
</dbReference>
<evidence type="ECO:0000256" key="1">
    <source>
        <dbReference type="ARBA" id="ARBA00000012"/>
    </source>
</evidence>
<evidence type="ECO:0000256" key="4">
    <source>
        <dbReference type="ARBA" id="ARBA00009503"/>
    </source>
</evidence>
<dbReference type="PROSITE" id="PS00793">
    <property type="entry name" value="DHPS_2"/>
    <property type="match status" value="1"/>
</dbReference>
<dbReference type="PROSITE" id="PS50972">
    <property type="entry name" value="PTERIN_BINDING"/>
    <property type="match status" value="1"/>
</dbReference>
<comment type="cofactor">
    <cofactor evidence="2 12">
        <name>Mg(2+)</name>
        <dbReference type="ChEBI" id="CHEBI:18420"/>
    </cofactor>
</comment>
<evidence type="ECO:0000256" key="3">
    <source>
        <dbReference type="ARBA" id="ARBA00004763"/>
    </source>
</evidence>
<keyword evidence="9 12" id="KW-0460">Magnesium</keyword>
<dbReference type="Proteomes" id="UP000317940">
    <property type="component" value="Unassembled WGS sequence"/>
</dbReference>
<keyword evidence="15" id="KW-1185">Reference proteome</keyword>
<dbReference type="InterPro" id="IPR011005">
    <property type="entry name" value="Dihydropteroate_synth-like_sf"/>
</dbReference>
<dbReference type="InterPro" id="IPR000489">
    <property type="entry name" value="Pterin-binding_dom"/>
</dbReference>
<comment type="caution">
    <text evidence="14">The sequence shown here is derived from an EMBL/GenBank/DDBJ whole genome shotgun (WGS) entry which is preliminary data.</text>
</comment>
<name>A0A561UGH4_9ACTN</name>
<dbReference type="GO" id="GO:0046872">
    <property type="term" value="F:metal ion binding"/>
    <property type="evidence" value="ECO:0007669"/>
    <property type="project" value="UniProtKB-KW"/>
</dbReference>
<evidence type="ECO:0000313" key="14">
    <source>
        <dbReference type="EMBL" id="TWF98463.1"/>
    </source>
</evidence>
<evidence type="ECO:0000256" key="5">
    <source>
        <dbReference type="ARBA" id="ARBA00012458"/>
    </source>
</evidence>
<comment type="similarity">
    <text evidence="4 12">Belongs to the DHPS family.</text>
</comment>
<dbReference type="InterPro" id="IPR006390">
    <property type="entry name" value="DHP_synth_dom"/>
</dbReference>
<dbReference type="GO" id="GO:0046654">
    <property type="term" value="P:tetrahydrofolate biosynthetic process"/>
    <property type="evidence" value="ECO:0007669"/>
    <property type="project" value="UniProtKB-UniPathway"/>
</dbReference>
<organism evidence="14 15">
    <name type="scientific">Kitasatospora viridis</name>
    <dbReference type="NCBI Taxonomy" id="281105"/>
    <lineage>
        <taxon>Bacteria</taxon>
        <taxon>Bacillati</taxon>
        <taxon>Actinomycetota</taxon>
        <taxon>Actinomycetes</taxon>
        <taxon>Kitasatosporales</taxon>
        <taxon>Streptomycetaceae</taxon>
        <taxon>Kitasatospora</taxon>
    </lineage>
</organism>
<feature type="domain" description="Pterin-binding" evidence="13">
    <location>
        <begin position="14"/>
        <end position="273"/>
    </location>
</feature>
<dbReference type="PANTHER" id="PTHR20941:SF1">
    <property type="entry name" value="FOLIC ACID SYNTHESIS PROTEIN FOL1"/>
    <property type="match status" value="1"/>
</dbReference>
<dbReference type="AlphaFoldDB" id="A0A561UGH4"/>
<dbReference type="CDD" id="cd00739">
    <property type="entry name" value="DHPS"/>
    <property type="match status" value="1"/>
</dbReference>
<accession>A0A561UGH4</accession>
<keyword evidence="8 12" id="KW-0479">Metal-binding</keyword>
<comment type="pathway">
    <text evidence="3 12">Cofactor biosynthesis; tetrahydrofolate biosynthesis; 7,8-dihydrofolate from 2-amino-4-hydroxy-6-hydroxymethyl-7,8-dihydropteridine diphosphate and 4-aminobenzoate: step 1/2.</text>
</comment>
<dbReference type="RefSeq" id="WP_145904898.1">
    <property type="nucleotide sequence ID" value="NZ_BAAAMZ010000024.1"/>
</dbReference>
<evidence type="ECO:0000256" key="10">
    <source>
        <dbReference type="ARBA" id="ARBA00022909"/>
    </source>
</evidence>
<evidence type="ECO:0000256" key="12">
    <source>
        <dbReference type="RuleBase" id="RU361205"/>
    </source>
</evidence>
<dbReference type="EMBL" id="VIWT01000001">
    <property type="protein sequence ID" value="TWF98463.1"/>
    <property type="molecule type" value="Genomic_DNA"/>
</dbReference>
<evidence type="ECO:0000256" key="8">
    <source>
        <dbReference type="ARBA" id="ARBA00022723"/>
    </source>
</evidence>
<dbReference type="Pfam" id="PF00809">
    <property type="entry name" value="Pterin_bind"/>
    <property type="match status" value="1"/>
</dbReference>
<protein>
    <recommendedName>
        <fullName evidence="6 12">Dihydropteroate synthase</fullName>
        <shortName evidence="12">DHPS</shortName>
        <ecNumber evidence="5 12">2.5.1.15</ecNumber>
    </recommendedName>
    <alternativeName>
        <fullName evidence="11 12">Dihydropteroate pyrophosphorylase</fullName>
    </alternativeName>
</protein>
<dbReference type="GO" id="GO:0005829">
    <property type="term" value="C:cytosol"/>
    <property type="evidence" value="ECO:0007669"/>
    <property type="project" value="TreeGrafter"/>
</dbReference>
<comment type="function">
    <text evidence="12">Catalyzes the condensation of para-aminobenzoate (pABA) with 6-hydroxymethyl-7,8-dihydropterin diphosphate (DHPt-PP) to form 7,8-dihydropteroate (H2Pte), the immediate precursor of folate derivatives.</text>
</comment>
<evidence type="ECO:0000256" key="6">
    <source>
        <dbReference type="ARBA" id="ARBA00016919"/>
    </source>
</evidence>
<sequence>MNNPLPGLPLLDRCAVMGVVNVTPDSFSDGGQWLDPRAAVAHGLDLVARGADLVDVGGESTRPGSRRVTEQEELRRVIPVVRELAAQGVVVSVDTMRAVVAEQALAAGAALVNDVSGGLADPAMAQVVADAGAPFVVMHWRGQSADMDALAVYDDVVADVLAELTVRIEALLAAGVKQEQLILDPGLGFAKTSEHNWALLGGLDALTALGRPVLVAASRKRFLGTLLADPRTGQLRPARQRDDATAAISALSARAGAWAVRVHDVAGTADAVRVVAAWRAAGPS</sequence>
<dbReference type="OrthoDB" id="9811744at2"/>
<dbReference type="PROSITE" id="PS00792">
    <property type="entry name" value="DHPS_1"/>
    <property type="match status" value="1"/>
</dbReference>
<evidence type="ECO:0000256" key="9">
    <source>
        <dbReference type="ARBA" id="ARBA00022842"/>
    </source>
</evidence>